<keyword evidence="3" id="KW-0378">Hydrolase</keyword>
<evidence type="ECO:0000313" key="3">
    <source>
        <dbReference type="EMBL" id="MFC3812444.1"/>
    </source>
</evidence>
<evidence type="ECO:0000256" key="2">
    <source>
        <dbReference type="SAM" id="SignalP"/>
    </source>
</evidence>
<dbReference type="InterPro" id="IPR000801">
    <property type="entry name" value="Esterase-like"/>
</dbReference>
<dbReference type="InterPro" id="IPR050955">
    <property type="entry name" value="Plant_Biomass_Hydrol_Est"/>
</dbReference>
<keyword evidence="4" id="KW-1185">Reference proteome</keyword>
<dbReference type="GO" id="GO:0016787">
    <property type="term" value="F:hydrolase activity"/>
    <property type="evidence" value="ECO:0007669"/>
    <property type="project" value="UniProtKB-KW"/>
</dbReference>
<evidence type="ECO:0000256" key="1">
    <source>
        <dbReference type="ARBA" id="ARBA00022729"/>
    </source>
</evidence>
<evidence type="ECO:0000313" key="4">
    <source>
        <dbReference type="Proteomes" id="UP001595616"/>
    </source>
</evidence>
<dbReference type="Proteomes" id="UP001595616">
    <property type="component" value="Unassembled WGS sequence"/>
</dbReference>
<feature type="signal peptide" evidence="2">
    <location>
        <begin position="1"/>
        <end position="22"/>
    </location>
</feature>
<dbReference type="PANTHER" id="PTHR43037">
    <property type="entry name" value="UNNAMED PRODUCT-RELATED"/>
    <property type="match status" value="1"/>
</dbReference>
<name>A0ABV7YZ42_9BACT</name>
<comment type="caution">
    <text evidence="3">The sequence shown here is derived from an EMBL/GenBank/DDBJ whole genome shotgun (WGS) entry which is preliminary data.</text>
</comment>
<dbReference type="Pfam" id="PF00756">
    <property type="entry name" value="Esterase"/>
    <property type="match status" value="1"/>
</dbReference>
<dbReference type="SUPFAM" id="SSF53474">
    <property type="entry name" value="alpha/beta-Hydrolases"/>
    <property type="match status" value="1"/>
</dbReference>
<organism evidence="3 4">
    <name type="scientific">Lacihabitans lacunae</name>
    <dbReference type="NCBI Taxonomy" id="1028214"/>
    <lineage>
        <taxon>Bacteria</taxon>
        <taxon>Pseudomonadati</taxon>
        <taxon>Bacteroidota</taxon>
        <taxon>Cytophagia</taxon>
        <taxon>Cytophagales</taxon>
        <taxon>Leadbetterellaceae</taxon>
        <taxon>Lacihabitans</taxon>
    </lineage>
</organism>
<proteinExistence type="predicted"/>
<protein>
    <submittedName>
        <fullName evidence="3">Alpha/beta hydrolase-fold protein</fullName>
    </submittedName>
</protein>
<dbReference type="EMBL" id="JBHRYQ010000001">
    <property type="protein sequence ID" value="MFC3812444.1"/>
    <property type="molecule type" value="Genomic_DNA"/>
</dbReference>
<reference evidence="4" key="1">
    <citation type="journal article" date="2019" name="Int. J. Syst. Evol. Microbiol.">
        <title>The Global Catalogue of Microorganisms (GCM) 10K type strain sequencing project: providing services to taxonomists for standard genome sequencing and annotation.</title>
        <authorList>
            <consortium name="The Broad Institute Genomics Platform"/>
            <consortium name="The Broad Institute Genome Sequencing Center for Infectious Disease"/>
            <person name="Wu L."/>
            <person name="Ma J."/>
        </authorList>
    </citation>
    <scope>NUCLEOTIDE SEQUENCE [LARGE SCALE GENOMIC DNA]</scope>
    <source>
        <strain evidence="4">CECT 7956</strain>
    </source>
</reference>
<dbReference type="Gene3D" id="3.40.50.1820">
    <property type="entry name" value="alpha/beta hydrolase"/>
    <property type="match status" value="1"/>
</dbReference>
<keyword evidence="1 2" id="KW-0732">Signal</keyword>
<dbReference type="InterPro" id="IPR029058">
    <property type="entry name" value="AB_hydrolase_fold"/>
</dbReference>
<dbReference type="PANTHER" id="PTHR43037:SF1">
    <property type="entry name" value="BLL1128 PROTEIN"/>
    <property type="match status" value="1"/>
</dbReference>
<accession>A0ABV7YZ42</accession>
<gene>
    <name evidence="3" type="ORF">ACFOOI_17425</name>
</gene>
<feature type="chain" id="PRO_5046202111" evidence="2">
    <location>
        <begin position="23"/>
        <end position="563"/>
    </location>
</feature>
<dbReference type="RefSeq" id="WP_379839319.1">
    <property type="nucleotide sequence ID" value="NZ_JBHRYQ010000001.1"/>
</dbReference>
<sequence length="563" mass="63861">MNSFSKKLIGLFLLFTFTNTYAQTLKSGPQVLSFHSDVDDTEQPYAIYIPKKFSEKKQYPLVVMLHGAGSNHRLAMRRVFGKSNFNNENDVEASTYFPKWKSVDYIVVSPLARGTMGYQGIAEKDVMDMLADVKKRFHIDENRTYLTGLSMGGGGTLWIGLTRPDIWAAIAPVCPAPPTETAQYIDNASNLRAYIFQGGADPVVKPEATRKWVEDMKKAGGKIDYTEYAGVKHDSWNNAYVDEFIFSWFSKYKRDPFPNKIKFTTQQIKYGSAYWLKIRDMEVGKTATIEAFFKNKNMLDIKTENVLALEMNLNGHSNYNPKKSLALNIDGQNVPLFGLTNGQILIKNNGKWMVGKPEFSDKEKNAMTEGPMTEVFGDRHIYVYGTTDNPSKEELEKRKAVAETAAEWSYSRGDFMGRVMVFPRVLTDQEVRPNDIERSNLVLFGTKETNSLIAKYADKLPMELKKESSSKAGLTFVYPNGKKYILINSGIPFWQIPLFDQGPFARLRTPGKAGQLTGYGDWVYYDGELNNVISTGIFEHNWSIPEDKLKLLENIDKLNIKKP</sequence>